<comment type="caution">
    <text evidence="1">The sequence shown here is derived from an EMBL/GenBank/DDBJ whole genome shotgun (WGS) entry which is preliminary data.</text>
</comment>
<dbReference type="AlphaFoldDB" id="A0ABD3SBE7"/>
<dbReference type="Proteomes" id="UP001530377">
    <property type="component" value="Unassembled WGS sequence"/>
</dbReference>
<dbReference type="PANTHER" id="PTHR31400:SF1">
    <property type="entry name" value="PROTEIN GUCD1"/>
    <property type="match status" value="1"/>
</dbReference>
<dbReference type="Pfam" id="PF09778">
    <property type="entry name" value="Guanylate_cyc_2"/>
    <property type="match status" value="1"/>
</dbReference>
<organism evidence="1 2">
    <name type="scientific">Cyclostephanos tholiformis</name>
    <dbReference type="NCBI Taxonomy" id="382380"/>
    <lineage>
        <taxon>Eukaryota</taxon>
        <taxon>Sar</taxon>
        <taxon>Stramenopiles</taxon>
        <taxon>Ochrophyta</taxon>
        <taxon>Bacillariophyta</taxon>
        <taxon>Coscinodiscophyceae</taxon>
        <taxon>Thalassiosirophycidae</taxon>
        <taxon>Stephanodiscales</taxon>
        <taxon>Stephanodiscaceae</taxon>
        <taxon>Cyclostephanos</taxon>
    </lineage>
</organism>
<dbReference type="InterPro" id="IPR018616">
    <property type="entry name" value="GUCD1"/>
</dbReference>
<sequence>MKKVGDDNGNHIHSSLTEITSQEILHRLRICSTETPCQCSEETHIPLIRQTETWDCGLACLQMLLHWLRGDTVKDLEAISAGDVVVNDPLSISPGTEKAWMIKFVATKSIWTIDLVMLLQHILTCNRTDPCDEDVNTMQGNGGGNRALQSQQRCQHPPKFSYLFCSTSFLVDESYSDLKYYKDAFSSDELRVKNLFQLARNRKLPLLQTSGISLQAFVDIISKRGVVAVALLDNRILRGSAIDTASSYSGHYVLIYGISYDESDINDARMNSPDENDRSTAHDFCMAIKNPASAETVQFITPWMFENAWRAKGTDEDLIFVAKHILL</sequence>
<gene>
    <name evidence="1" type="ORF">ACHAXA_006073</name>
</gene>
<proteinExistence type="predicted"/>
<evidence type="ECO:0000313" key="2">
    <source>
        <dbReference type="Proteomes" id="UP001530377"/>
    </source>
</evidence>
<reference evidence="1 2" key="1">
    <citation type="submission" date="2024-10" db="EMBL/GenBank/DDBJ databases">
        <title>Updated reference genomes for cyclostephanoid diatoms.</title>
        <authorList>
            <person name="Roberts W.R."/>
            <person name="Alverson A.J."/>
        </authorList>
    </citation>
    <scope>NUCLEOTIDE SEQUENCE [LARGE SCALE GENOMIC DNA]</scope>
    <source>
        <strain evidence="1 2">AJA228-03</strain>
    </source>
</reference>
<dbReference type="PANTHER" id="PTHR31400">
    <property type="entry name" value="GUANYLYL CYCLASE DOMAIN CONTAINING PROTEIN 1 GUCD1"/>
    <property type="match status" value="1"/>
</dbReference>
<evidence type="ECO:0000313" key="1">
    <source>
        <dbReference type="EMBL" id="KAL3821653.1"/>
    </source>
</evidence>
<name>A0ABD3SBE7_9STRA</name>
<evidence type="ECO:0008006" key="3">
    <source>
        <dbReference type="Google" id="ProtNLM"/>
    </source>
</evidence>
<dbReference type="EMBL" id="JALLPB020000088">
    <property type="protein sequence ID" value="KAL3821653.1"/>
    <property type="molecule type" value="Genomic_DNA"/>
</dbReference>
<accession>A0ABD3SBE7</accession>
<keyword evidence="2" id="KW-1185">Reference proteome</keyword>
<protein>
    <recommendedName>
        <fullName evidence="3">Guanylyl cyclase</fullName>
    </recommendedName>
</protein>